<dbReference type="STRING" id="1094619.G4ZDS0"/>
<evidence type="ECO:0000313" key="14">
    <source>
        <dbReference type="Proteomes" id="UP000002640"/>
    </source>
</evidence>
<dbReference type="GO" id="GO:0000026">
    <property type="term" value="F:alpha-1,2-mannosyltransferase activity"/>
    <property type="evidence" value="ECO:0007669"/>
    <property type="project" value="TreeGrafter"/>
</dbReference>
<evidence type="ECO:0000256" key="2">
    <source>
        <dbReference type="ARBA" id="ARBA00004606"/>
    </source>
</evidence>
<keyword evidence="14" id="KW-1185">Reference proteome</keyword>
<dbReference type="Proteomes" id="UP000002640">
    <property type="component" value="Unassembled WGS sequence"/>
</dbReference>
<dbReference type="PANTHER" id="PTHR31646">
    <property type="entry name" value="ALPHA-1,2-MANNOSYLTRANSFERASE MNN2"/>
    <property type="match status" value="1"/>
</dbReference>
<dbReference type="GO" id="GO:0000139">
    <property type="term" value="C:Golgi membrane"/>
    <property type="evidence" value="ECO:0007669"/>
    <property type="project" value="UniProtKB-SubCell"/>
</dbReference>
<dbReference type="Gene3D" id="3.90.550.10">
    <property type="entry name" value="Spore Coat Polysaccharide Biosynthesis Protein SpsA, Chain A"/>
    <property type="match status" value="1"/>
</dbReference>
<dbReference type="InParanoid" id="G4ZDS0"/>
<feature type="transmembrane region" description="Helical" evidence="12">
    <location>
        <begin position="44"/>
        <end position="62"/>
    </location>
</feature>
<evidence type="ECO:0000256" key="12">
    <source>
        <dbReference type="SAM" id="Phobius"/>
    </source>
</evidence>
<keyword evidence="8" id="KW-0333">Golgi apparatus</keyword>
<protein>
    <submittedName>
        <fullName evidence="13">Uncharacterized protein</fullName>
    </submittedName>
</protein>
<dbReference type="KEGG" id="psoj:PHYSODRAFT_503292"/>
<reference evidence="13 14" key="1">
    <citation type="journal article" date="2006" name="Science">
        <title>Phytophthora genome sequences uncover evolutionary origins and mechanisms of pathogenesis.</title>
        <authorList>
            <person name="Tyler B.M."/>
            <person name="Tripathy S."/>
            <person name="Zhang X."/>
            <person name="Dehal P."/>
            <person name="Jiang R.H."/>
            <person name="Aerts A."/>
            <person name="Arredondo F.D."/>
            <person name="Baxter L."/>
            <person name="Bensasson D."/>
            <person name="Beynon J.L."/>
            <person name="Chapman J."/>
            <person name="Damasceno C.M."/>
            <person name="Dorrance A.E."/>
            <person name="Dou D."/>
            <person name="Dickerman A.W."/>
            <person name="Dubchak I.L."/>
            <person name="Garbelotto M."/>
            <person name="Gijzen M."/>
            <person name="Gordon S.G."/>
            <person name="Govers F."/>
            <person name="Grunwald N.J."/>
            <person name="Huang W."/>
            <person name="Ivors K.L."/>
            <person name="Jones R.W."/>
            <person name="Kamoun S."/>
            <person name="Krampis K."/>
            <person name="Lamour K.H."/>
            <person name="Lee M.K."/>
            <person name="McDonald W.H."/>
            <person name="Medina M."/>
            <person name="Meijer H.J."/>
            <person name="Nordberg E.K."/>
            <person name="Maclean D.J."/>
            <person name="Ospina-Giraldo M.D."/>
            <person name="Morris P.F."/>
            <person name="Phuntumart V."/>
            <person name="Putnam N.H."/>
            <person name="Rash S."/>
            <person name="Rose J.K."/>
            <person name="Sakihama Y."/>
            <person name="Salamov A.A."/>
            <person name="Savidor A."/>
            <person name="Scheuring C.F."/>
            <person name="Smith B.M."/>
            <person name="Sobral B.W."/>
            <person name="Terry A."/>
            <person name="Torto-Alalibo T.A."/>
            <person name="Win J."/>
            <person name="Xu Z."/>
            <person name="Zhang H."/>
            <person name="Grigoriev I.V."/>
            <person name="Rokhsar D.S."/>
            <person name="Boore J.L."/>
        </authorList>
    </citation>
    <scope>NUCLEOTIDE SEQUENCE [LARGE SCALE GENOMIC DNA]</scope>
    <source>
        <strain evidence="13 14">P6497</strain>
    </source>
</reference>
<dbReference type="InterPro" id="IPR029044">
    <property type="entry name" value="Nucleotide-diphossugar_trans"/>
</dbReference>
<dbReference type="GeneID" id="20658208"/>
<keyword evidence="6" id="KW-0735">Signal-anchor</keyword>
<comment type="similarity">
    <text evidence="3">Belongs to the MNN1/MNT family.</text>
</comment>
<evidence type="ECO:0000256" key="11">
    <source>
        <dbReference type="SAM" id="MobiDB-lite"/>
    </source>
</evidence>
<gene>
    <name evidence="13" type="ORF">PHYSODRAFT_503292</name>
</gene>
<feature type="compositionally biased region" description="Low complexity" evidence="11">
    <location>
        <begin position="79"/>
        <end position="92"/>
    </location>
</feature>
<evidence type="ECO:0000256" key="1">
    <source>
        <dbReference type="ARBA" id="ARBA00004394"/>
    </source>
</evidence>
<dbReference type="GO" id="GO:0046354">
    <property type="term" value="P:mannan biosynthetic process"/>
    <property type="evidence" value="ECO:0007669"/>
    <property type="project" value="TreeGrafter"/>
</dbReference>
<keyword evidence="7 12" id="KW-1133">Transmembrane helix</keyword>
<dbReference type="SMR" id="G4ZDS0"/>
<evidence type="ECO:0000256" key="9">
    <source>
        <dbReference type="ARBA" id="ARBA00023136"/>
    </source>
</evidence>
<keyword evidence="4" id="KW-0808">Transferase</keyword>
<organism evidence="13 14">
    <name type="scientific">Phytophthora sojae (strain P6497)</name>
    <name type="common">Soybean stem and root rot agent</name>
    <name type="synonym">Phytophthora megasperma f. sp. glycines</name>
    <dbReference type="NCBI Taxonomy" id="1094619"/>
    <lineage>
        <taxon>Eukaryota</taxon>
        <taxon>Sar</taxon>
        <taxon>Stramenopiles</taxon>
        <taxon>Oomycota</taxon>
        <taxon>Peronosporomycetes</taxon>
        <taxon>Peronosporales</taxon>
        <taxon>Peronosporaceae</taxon>
        <taxon>Phytophthora</taxon>
    </lineage>
</organism>
<dbReference type="InterPro" id="IPR022751">
    <property type="entry name" value="Alpha_mannosyltransferase"/>
</dbReference>
<keyword evidence="5 12" id="KW-0812">Transmembrane</keyword>
<dbReference type="Pfam" id="PF11051">
    <property type="entry name" value="Mannosyl_trans3"/>
    <property type="match status" value="1"/>
</dbReference>
<dbReference type="OMA" id="QFRCFDA"/>
<evidence type="ECO:0000256" key="4">
    <source>
        <dbReference type="ARBA" id="ARBA00022679"/>
    </source>
</evidence>
<proteinExistence type="inferred from homology"/>
<keyword evidence="9 12" id="KW-0472">Membrane</keyword>
<evidence type="ECO:0000256" key="5">
    <source>
        <dbReference type="ARBA" id="ARBA00022692"/>
    </source>
</evidence>
<dbReference type="SUPFAM" id="SSF53448">
    <property type="entry name" value="Nucleotide-diphospho-sugar transferases"/>
    <property type="match status" value="1"/>
</dbReference>
<dbReference type="EMBL" id="JH159154">
    <property type="protein sequence ID" value="EGZ18999.1"/>
    <property type="molecule type" value="Genomic_DNA"/>
</dbReference>
<dbReference type="AlphaFoldDB" id="G4ZDS0"/>
<dbReference type="RefSeq" id="XP_009528057.1">
    <property type="nucleotide sequence ID" value="XM_009529762.1"/>
</dbReference>
<evidence type="ECO:0000256" key="3">
    <source>
        <dbReference type="ARBA" id="ARBA00009105"/>
    </source>
</evidence>
<sequence>MEGSARLRAGPAAPASVSIAASQSSLLPHHSRPVSRGSSRWPRLLLLCGVVYVLGLVLFIAYSRPTAHSNDPPPEQEPESFQSSSSSQSDAAAIERAEEHARNVKMLPQGGDKRRELRCVGWRATDGCSPHGPRLPHLDKPCHMMVSPAQSGYCEVEDRKTKERFRVMRRYCKSVRQEGQFRCFDAQDFVNFPLEAKQAVSKALVPGFKLPHMEADREGTKGMVMVVYPKMVPSAYASIRALKEILKCQLSIELWYRKKEMEGVPGSMVPLQQLAQVSRGISFHEIDDKKATGFGAKVFAIYHSFFDKVLFLDSDNVPVRDPSFLFDTKEFAETGAVFWPDFWHPRNTIFNIHGQSLLWELLDQRFVNMFEQESGQLVIDRRRHAVPLELVKFYTFHSPNFFKTFKLVHGDKDLFRLAWLKLKSPFHMVDVPPAVAGKAFNHSFCGMTMVQHDANGEVLFLHRNTRKLVGEPKLQHVKLEAVAALRAKEKLQLTHPGGRTKPTQQEIEEEIRNGVTTPSPTLDAPEADGYPDAIYWTHLLSFRNTSRRIHYKIDVHPTLDGFTKGQTCYGVADMLERNDHFYFQAFENLSFGGLETQLRRFAMEAALLVRAHANDTEPAVTRDTSD</sequence>
<evidence type="ECO:0000256" key="10">
    <source>
        <dbReference type="ARBA" id="ARBA00037847"/>
    </source>
</evidence>
<name>G4ZDS0_PHYSP</name>
<feature type="region of interest" description="Disordered" evidence="11">
    <location>
        <begin position="67"/>
        <end position="96"/>
    </location>
</feature>
<evidence type="ECO:0000256" key="6">
    <source>
        <dbReference type="ARBA" id="ARBA00022968"/>
    </source>
</evidence>
<evidence type="ECO:0000256" key="8">
    <source>
        <dbReference type="ARBA" id="ARBA00023034"/>
    </source>
</evidence>
<evidence type="ECO:0000256" key="7">
    <source>
        <dbReference type="ARBA" id="ARBA00022989"/>
    </source>
</evidence>
<dbReference type="PANTHER" id="PTHR31646:SF1">
    <property type="entry name" value="ALPHA-1,2-MANNOSYLTRANSFERASE MNN2"/>
    <property type="match status" value="1"/>
</dbReference>
<comment type="subcellular location">
    <subcellularLocation>
        <location evidence="10">Endomembrane system</location>
        <topology evidence="10">Single-pass membrane protein</topology>
    </subcellularLocation>
    <subcellularLocation>
        <location evidence="1">Golgi apparatus membrane</location>
    </subcellularLocation>
    <subcellularLocation>
        <location evidence="2">Membrane</location>
        <topology evidence="2">Single-pass type II membrane protein</topology>
    </subcellularLocation>
</comment>
<evidence type="ECO:0000313" key="13">
    <source>
        <dbReference type="EMBL" id="EGZ18999.1"/>
    </source>
</evidence>
<accession>G4ZDS0</accession>